<organism evidence="3 4">
    <name type="scientific">Candidatus Lucifugimonas marina</name>
    <dbReference type="NCBI Taxonomy" id="3038979"/>
    <lineage>
        <taxon>Bacteria</taxon>
        <taxon>Bacillati</taxon>
        <taxon>Chloroflexota</taxon>
        <taxon>Dehalococcoidia</taxon>
        <taxon>SAR202 cluster</taxon>
        <taxon>Candidatus Lucifugimonadales</taxon>
        <taxon>Candidatus Lucifugimonadaceae</taxon>
        <taxon>Candidatus Lucifugimonas</taxon>
    </lineage>
</organism>
<dbReference type="InterPro" id="IPR001509">
    <property type="entry name" value="Epimerase_deHydtase"/>
</dbReference>
<dbReference type="EMBL" id="WMBE01000001">
    <property type="protein sequence ID" value="MDG0865629.1"/>
    <property type="molecule type" value="Genomic_DNA"/>
</dbReference>
<sequence>MATVLVTGGAGSMGRLVCARLAADEHRVRAFDLASANFEGLPDGVSALPGDLTSIADVNAAADGVDAVVHLAAILPPTADQLIELAQKVNVDGTQIIVDAIKAKAPHARLVFSSSVSVYGTPANDAEISTSQKYDPDDNYARTKAESEQIVVNAGLDSCVLRISGVSIPVFQEPPAAWPFLPDQKIEFVHRDDAVNAIVAGVTAELTDATRVVNVSGGPSWRMTGSKYVADYFGMIEVDPEAAIYQEEPGHFSWYSDQGGNDALSYQQNSYPQYLEQLQDDIDRLMEE</sequence>
<gene>
    <name evidence="2" type="ORF">GKO46_00895</name>
    <name evidence="3" type="ORF">GKO48_08330</name>
</gene>
<dbReference type="AlphaFoldDB" id="A0AAJ6CSU4"/>
<evidence type="ECO:0000313" key="2">
    <source>
        <dbReference type="EMBL" id="MDG0865629.1"/>
    </source>
</evidence>
<dbReference type="EMBL" id="CP046147">
    <property type="protein sequence ID" value="WFG39623.1"/>
    <property type="molecule type" value="Genomic_DNA"/>
</dbReference>
<evidence type="ECO:0000313" key="4">
    <source>
        <dbReference type="Proteomes" id="UP001219901"/>
    </source>
</evidence>
<dbReference type="Proteomes" id="UP001321249">
    <property type="component" value="Unassembled WGS sequence"/>
</dbReference>
<dbReference type="SUPFAM" id="SSF51735">
    <property type="entry name" value="NAD(P)-binding Rossmann-fold domains"/>
    <property type="match status" value="1"/>
</dbReference>
<dbReference type="InterPro" id="IPR050177">
    <property type="entry name" value="Lipid_A_modif_metabolic_enz"/>
</dbReference>
<dbReference type="Gene3D" id="3.40.50.720">
    <property type="entry name" value="NAD(P)-binding Rossmann-like Domain"/>
    <property type="match status" value="1"/>
</dbReference>
<reference evidence="4" key="3">
    <citation type="submission" date="2023-06" db="EMBL/GenBank/DDBJ databases">
        <title>Pangenomics reveal diversification of enzyme families and niche specialization in globally abundant SAR202 bacteria.</title>
        <authorList>
            <person name="Saw J.H.W."/>
        </authorList>
    </citation>
    <scope>NUCLEOTIDE SEQUENCE [LARGE SCALE GENOMIC DNA]</scope>
    <source>
        <strain evidence="4">JH1073</strain>
    </source>
</reference>
<keyword evidence="4" id="KW-1185">Reference proteome</keyword>
<evidence type="ECO:0000313" key="5">
    <source>
        <dbReference type="Proteomes" id="UP001321249"/>
    </source>
</evidence>
<evidence type="ECO:0000259" key="1">
    <source>
        <dbReference type="Pfam" id="PF01370"/>
    </source>
</evidence>
<dbReference type="InterPro" id="IPR036291">
    <property type="entry name" value="NAD(P)-bd_dom_sf"/>
</dbReference>
<dbReference type="RefSeq" id="WP_342823514.1">
    <property type="nucleotide sequence ID" value="NZ_CP046146.1"/>
</dbReference>
<dbReference type="Proteomes" id="UP001219901">
    <property type="component" value="Chromosome"/>
</dbReference>
<accession>A0AAJ6CSU4</accession>
<proteinExistence type="predicted"/>
<reference evidence="4 5" key="1">
    <citation type="submission" date="2019-11" db="EMBL/GenBank/DDBJ databases">
        <authorList>
            <person name="Cho J.-C."/>
        </authorList>
    </citation>
    <scope>NUCLEOTIDE SEQUENCE [LARGE SCALE GENOMIC DNA]</scope>
    <source>
        <strain evidence="3 4">JH1073</strain>
        <strain evidence="2 5">JH702</strain>
    </source>
</reference>
<reference evidence="3" key="2">
    <citation type="journal article" date="2023" name="Nat. Commun.">
        <title>Cultivation of marine bacteria of the SAR202 clade.</title>
        <authorList>
            <person name="Lim Y."/>
            <person name="Seo J.H."/>
            <person name="Giovannoni S.J."/>
            <person name="Kang I."/>
            <person name="Cho J.C."/>
        </authorList>
    </citation>
    <scope>NUCLEOTIDE SEQUENCE</scope>
    <source>
        <strain evidence="3">JH1073</strain>
    </source>
</reference>
<name>A0AAJ6CSU4_9CHLR</name>
<protein>
    <submittedName>
        <fullName evidence="3">NAD-dependent epimerase/dehydratase family protein</fullName>
    </submittedName>
</protein>
<feature type="domain" description="NAD-dependent epimerase/dehydratase" evidence="1">
    <location>
        <begin position="4"/>
        <end position="164"/>
    </location>
</feature>
<evidence type="ECO:0000313" key="3">
    <source>
        <dbReference type="EMBL" id="WFG39623.1"/>
    </source>
</evidence>
<dbReference type="PANTHER" id="PTHR43245">
    <property type="entry name" value="BIFUNCTIONAL POLYMYXIN RESISTANCE PROTEIN ARNA"/>
    <property type="match status" value="1"/>
</dbReference>
<dbReference type="Pfam" id="PF01370">
    <property type="entry name" value="Epimerase"/>
    <property type="match status" value="1"/>
</dbReference>